<accession>A0A511QGH1</accession>
<name>A0A511QGH1_9VIBR</name>
<dbReference type="Proteomes" id="UP000321922">
    <property type="component" value="Unassembled WGS sequence"/>
</dbReference>
<sequence length="575" mass="66985">MSLNQASSTTSQTTPYTVGLLAHQCKATKEDSTLPVSNVSNLTSVDMKAPLNHFPSNLKQDFRISDEHIVQVSKAFGNSLKSYVKSNPEKHIAYLNYYCELEKIKGQFTIHNDSIKEIRLSRSIENLADTYNTLLKGHSRCGSMFKSLIKPIKDKNNILYKYLKYSNGKVKPAKVLPSQSHEERAYTTFISKAQNTRVIPSPNKVEDNLRRLEFTDEERTKLTEQLNQILSDYLFKGQGTVQHQQRLQAKLNFTDGKANKYLTIKDGSLSLTSLRDRQDLKCFLDSLLSNQWGFESKLCLFSSTLVKKVREAIKTESGVLHQYLKWENDNKLSTVEPSAEELQKYEEVDKQNHQIYEKKERVEISEKIKLLQEQQRILLSRTKLSRWLQTNAKKNWSEINFESVPVTNLEYVDILGCESIEELRNALKMTEENNKLLAWELERNLMQLPIKGEIEKNNLPVTKLTVVNTISKLKSIVKIIEKPKTNWFTRWFFKPQHQAINDIKGRLNELEYIHQQLERHWPNMREQPTFQSFIAREAERLGDKLLSKRKVMMFSFETPEFRVWKEALGEVIKKK</sequence>
<dbReference type="RefSeq" id="WP_050567327.1">
    <property type="nucleotide sequence ID" value="NZ_BAOJ01000042.1"/>
</dbReference>
<protein>
    <submittedName>
        <fullName evidence="1">Uncharacterized protein</fullName>
    </submittedName>
</protein>
<reference evidence="1 2" key="1">
    <citation type="submission" date="2019-07" db="EMBL/GenBank/DDBJ databases">
        <title>Whole genome shotgun sequence of Vibrio sagamiensis NBRC 104589.</title>
        <authorList>
            <person name="Hosoyama A."/>
            <person name="Uohara A."/>
            <person name="Ohji S."/>
            <person name="Ichikawa N."/>
        </authorList>
    </citation>
    <scope>NUCLEOTIDE SEQUENCE [LARGE SCALE GENOMIC DNA]</scope>
    <source>
        <strain evidence="1 2">NBRC 104589</strain>
    </source>
</reference>
<dbReference type="OrthoDB" id="5902001at2"/>
<dbReference type="AlphaFoldDB" id="A0A511QGH1"/>
<keyword evidence="2" id="KW-1185">Reference proteome</keyword>
<comment type="caution">
    <text evidence="1">The sequence shown here is derived from an EMBL/GenBank/DDBJ whole genome shotgun (WGS) entry which is preliminary data.</text>
</comment>
<dbReference type="EMBL" id="BJXJ01000013">
    <property type="protein sequence ID" value="GEM75542.1"/>
    <property type="molecule type" value="Genomic_DNA"/>
</dbReference>
<evidence type="ECO:0000313" key="1">
    <source>
        <dbReference type="EMBL" id="GEM75542.1"/>
    </source>
</evidence>
<proteinExistence type="predicted"/>
<organism evidence="1 2">
    <name type="scientific">Vibrio sagamiensis NBRC 104589</name>
    <dbReference type="NCBI Taxonomy" id="1219064"/>
    <lineage>
        <taxon>Bacteria</taxon>
        <taxon>Pseudomonadati</taxon>
        <taxon>Pseudomonadota</taxon>
        <taxon>Gammaproteobacteria</taxon>
        <taxon>Vibrionales</taxon>
        <taxon>Vibrionaceae</taxon>
        <taxon>Vibrio</taxon>
    </lineage>
</organism>
<gene>
    <name evidence="1" type="ORF">VSA01S_16540</name>
</gene>
<evidence type="ECO:0000313" key="2">
    <source>
        <dbReference type="Proteomes" id="UP000321922"/>
    </source>
</evidence>